<evidence type="ECO:0000256" key="1">
    <source>
        <dbReference type="SAM" id="SignalP"/>
    </source>
</evidence>
<dbReference type="HOGENOM" id="CLU_061244_1_1_1"/>
<dbReference type="Proteomes" id="UP000007431">
    <property type="component" value="Unassembled WGS sequence"/>
</dbReference>
<dbReference type="VEuPathDB" id="FungiDB:SCHCODRAFT_02616780"/>
<accession>D8PY11</accession>
<dbReference type="eggNOG" id="ENOG502RZXK">
    <property type="taxonomic scope" value="Eukaryota"/>
</dbReference>
<gene>
    <name evidence="2" type="ORF">SCHCODRAFT_67006</name>
</gene>
<name>D8PY11_SCHCM</name>
<dbReference type="AlphaFoldDB" id="D8PY11"/>
<keyword evidence="3" id="KW-1185">Reference proteome</keyword>
<evidence type="ECO:0008006" key="4">
    <source>
        <dbReference type="Google" id="ProtNLM"/>
    </source>
</evidence>
<dbReference type="OMA" id="ARQYYFP"/>
<dbReference type="GeneID" id="9586019"/>
<dbReference type="KEGG" id="scm:SCHCO_02616780"/>
<dbReference type="OrthoDB" id="2310204at2759"/>
<dbReference type="EMBL" id="GL377304">
    <property type="protein sequence ID" value="EFI99173.1"/>
    <property type="molecule type" value="Genomic_DNA"/>
</dbReference>
<dbReference type="RefSeq" id="XP_003034076.1">
    <property type="nucleotide sequence ID" value="XM_003034030.1"/>
</dbReference>
<evidence type="ECO:0000313" key="3">
    <source>
        <dbReference type="Proteomes" id="UP000007431"/>
    </source>
</evidence>
<protein>
    <recommendedName>
        <fullName evidence="4">Secreted protein</fullName>
    </recommendedName>
</protein>
<feature type="chain" id="PRO_5013084755" description="Secreted protein" evidence="1">
    <location>
        <begin position="16"/>
        <end position="236"/>
    </location>
</feature>
<sequence length="236" mass="26371">MRFLLIPLLFVGAFASPVIVPGESQQVLTEGSLTDDGDVFPGWYDPRQYGGRFLDYATKRGRGEPLNVIISAHSDPFVLTEAGFLAYSQSIGFAQECLGLHKGYVHEADLGNGREFEHYLHRESYFPVLGTCWESLAGGNHFRAWKQNGTLANSGAWFLGVSREKDTSKHHMIVPNGYNLGRDWLVERAVAGSRWRGNWWKADVEWRAGLLEPGKRGVNHGIEQDGLVAILTVKRL</sequence>
<evidence type="ECO:0000313" key="2">
    <source>
        <dbReference type="EMBL" id="EFI99173.1"/>
    </source>
</evidence>
<reference evidence="2 3" key="1">
    <citation type="journal article" date="2010" name="Nat. Biotechnol.">
        <title>Genome sequence of the model mushroom Schizophyllum commune.</title>
        <authorList>
            <person name="Ohm R.A."/>
            <person name="de Jong J.F."/>
            <person name="Lugones L.G."/>
            <person name="Aerts A."/>
            <person name="Kothe E."/>
            <person name="Stajich J.E."/>
            <person name="de Vries R.P."/>
            <person name="Record E."/>
            <person name="Levasseur A."/>
            <person name="Baker S.E."/>
            <person name="Bartholomew K.A."/>
            <person name="Coutinho P.M."/>
            <person name="Erdmann S."/>
            <person name="Fowler T.J."/>
            <person name="Gathman A.C."/>
            <person name="Lombard V."/>
            <person name="Henrissat B."/>
            <person name="Knabe N."/>
            <person name="Kuees U."/>
            <person name="Lilly W.W."/>
            <person name="Lindquist E."/>
            <person name="Lucas S."/>
            <person name="Magnuson J.K."/>
            <person name="Piumi F."/>
            <person name="Raudaskoski M."/>
            <person name="Salamov A."/>
            <person name="Schmutz J."/>
            <person name="Schwarze F.W.M.R."/>
            <person name="vanKuyk P.A."/>
            <person name="Horton J.S."/>
            <person name="Grigoriev I.V."/>
            <person name="Woesten H.A.B."/>
        </authorList>
    </citation>
    <scope>NUCLEOTIDE SEQUENCE [LARGE SCALE GENOMIC DNA]</scope>
    <source>
        <strain evidence="3">H4-8 / FGSC 9210</strain>
    </source>
</reference>
<dbReference type="InParanoid" id="D8PY11"/>
<proteinExistence type="predicted"/>
<keyword evidence="1" id="KW-0732">Signal</keyword>
<organism evidence="3">
    <name type="scientific">Schizophyllum commune (strain H4-8 / FGSC 9210)</name>
    <name type="common">Split gill fungus</name>
    <dbReference type="NCBI Taxonomy" id="578458"/>
    <lineage>
        <taxon>Eukaryota</taxon>
        <taxon>Fungi</taxon>
        <taxon>Dikarya</taxon>
        <taxon>Basidiomycota</taxon>
        <taxon>Agaricomycotina</taxon>
        <taxon>Agaricomycetes</taxon>
        <taxon>Agaricomycetidae</taxon>
        <taxon>Agaricales</taxon>
        <taxon>Schizophyllaceae</taxon>
        <taxon>Schizophyllum</taxon>
    </lineage>
</organism>
<feature type="signal peptide" evidence="1">
    <location>
        <begin position="1"/>
        <end position="15"/>
    </location>
</feature>